<sequence length="200" mass="21960">MPSKLEGPSLKRIPKDARVKYNDLVYLTTALERVTSWLAGMDVDPKHDGDQTVYNIEHMAWNAVCMHLNIHWTARPPQALFDLVHTEHVAIFGERALSIKPVSARTYLCINGMPTHAAHNVPYLMVDIYAGLLNPENTRAAEAKAANKCSAAAAKCVGNPKDAATEDIKEDVVSYTDAERNENGDLDIKIFTGEASGLAM</sequence>
<proteinExistence type="predicted"/>
<dbReference type="EMBL" id="KN840591">
    <property type="protein sequence ID" value="KIP03980.1"/>
    <property type="molecule type" value="Genomic_DNA"/>
</dbReference>
<dbReference type="AlphaFoldDB" id="A0A0C3S691"/>
<keyword evidence="2" id="KW-1185">Reference proteome</keyword>
<gene>
    <name evidence="1" type="ORF">PHLGIDRAFT_121093</name>
</gene>
<dbReference type="Proteomes" id="UP000053257">
    <property type="component" value="Unassembled WGS sequence"/>
</dbReference>
<accession>A0A0C3S691</accession>
<reference evidence="1 2" key="1">
    <citation type="journal article" date="2014" name="PLoS Genet.">
        <title>Analysis of the Phlebiopsis gigantea genome, transcriptome and secretome provides insight into its pioneer colonization strategies of wood.</title>
        <authorList>
            <person name="Hori C."/>
            <person name="Ishida T."/>
            <person name="Igarashi K."/>
            <person name="Samejima M."/>
            <person name="Suzuki H."/>
            <person name="Master E."/>
            <person name="Ferreira P."/>
            <person name="Ruiz-Duenas F.J."/>
            <person name="Held B."/>
            <person name="Canessa P."/>
            <person name="Larrondo L.F."/>
            <person name="Schmoll M."/>
            <person name="Druzhinina I.S."/>
            <person name="Kubicek C.P."/>
            <person name="Gaskell J.A."/>
            <person name="Kersten P."/>
            <person name="St John F."/>
            <person name="Glasner J."/>
            <person name="Sabat G."/>
            <person name="Splinter BonDurant S."/>
            <person name="Syed K."/>
            <person name="Yadav J."/>
            <person name="Mgbeahuruike A.C."/>
            <person name="Kovalchuk A."/>
            <person name="Asiegbu F.O."/>
            <person name="Lackner G."/>
            <person name="Hoffmeister D."/>
            <person name="Rencoret J."/>
            <person name="Gutierrez A."/>
            <person name="Sun H."/>
            <person name="Lindquist E."/>
            <person name="Barry K."/>
            <person name="Riley R."/>
            <person name="Grigoriev I.V."/>
            <person name="Henrissat B."/>
            <person name="Kues U."/>
            <person name="Berka R.M."/>
            <person name="Martinez A.T."/>
            <person name="Covert S.F."/>
            <person name="Blanchette R.A."/>
            <person name="Cullen D."/>
        </authorList>
    </citation>
    <scope>NUCLEOTIDE SEQUENCE [LARGE SCALE GENOMIC DNA]</scope>
    <source>
        <strain evidence="1 2">11061_1 CR5-6</strain>
    </source>
</reference>
<evidence type="ECO:0000313" key="1">
    <source>
        <dbReference type="EMBL" id="KIP03980.1"/>
    </source>
</evidence>
<evidence type="ECO:0000313" key="2">
    <source>
        <dbReference type="Proteomes" id="UP000053257"/>
    </source>
</evidence>
<dbReference type="HOGENOM" id="CLU_1366701_0_0_1"/>
<name>A0A0C3S691_PHLG1</name>
<organism evidence="1 2">
    <name type="scientific">Phlebiopsis gigantea (strain 11061_1 CR5-6)</name>
    <name type="common">White-rot fungus</name>
    <name type="synonym">Peniophora gigantea</name>
    <dbReference type="NCBI Taxonomy" id="745531"/>
    <lineage>
        <taxon>Eukaryota</taxon>
        <taxon>Fungi</taxon>
        <taxon>Dikarya</taxon>
        <taxon>Basidiomycota</taxon>
        <taxon>Agaricomycotina</taxon>
        <taxon>Agaricomycetes</taxon>
        <taxon>Polyporales</taxon>
        <taxon>Phanerochaetaceae</taxon>
        <taxon>Phlebiopsis</taxon>
    </lineage>
</organism>
<protein>
    <submittedName>
        <fullName evidence="1">Uncharacterized protein</fullName>
    </submittedName>
</protein>